<evidence type="ECO:0000313" key="1">
    <source>
        <dbReference type="EMBL" id="AOZ60599.1"/>
    </source>
</evidence>
<reference evidence="1" key="1">
    <citation type="journal article" date="2016" name="Sci. Rep.">
        <title>Diversity of antibiotic-resistance genes in Canadian isolates of Aeromonas salmonicida subsp. salmonicida: dominance of pSN254b and discovery of pAsa8.</title>
        <authorList>
            <person name="Trudel M.V."/>
            <person name="Vincent A.T."/>
            <person name="Attere S.A."/>
            <person name="Labbe M."/>
            <person name="Derome N."/>
            <person name="Culley A.I."/>
            <person name="Charette S.J."/>
        </authorList>
    </citation>
    <scope>NUCLEOTIDE SEQUENCE</scope>
    <source>
        <strain evidence="1">M16474-11</strain>
        <plasmid evidence="1">pAsa8</plasmid>
    </source>
</reference>
<protein>
    <submittedName>
        <fullName evidence="1">Uncharacterized protein</fullName>
    </submittedName>
</protein>
<proteinExistence type="predicted"/>
<accession>A0A1I9S207</accession>
<dbReference type="AlphaFoldDB" id="A0A1I9S207"/>
<sequence length="72" mass="8079">MRMTHSVLVSDRNISVDTPGYTITGFPSEQAAHLFLSLGLAVPPPAEDPFYQYFEEPFTLTIQLDEGLDVYE</sequence>
<dbReference type="EMBL" id="KX364409">
    <property type="protein sequence ID" value="AOZ60599.1"/>
    <property type="molecule type" value="Genomic_DNA"/>
</dbReference>
<organism evidence="1">
    <name type="scientific">Aeromonas salmonicida subsp. salmonicida</name>
    <dbReference type="NCBI Taxonomy" id="29491"/>
    <lineage>
        <taxon>Bacteria</taxon>
        <taxon>Pseudomonadati</taxon>
        <taxon>Pseudomonadota</taxon>
        <taxon>Gammaproteobacteria</taxon>
        <taxon>Aeromonadales</taxon>
        <taxon>Aeromonadaceae</taxon>
        <taxon>Aeromonas</taxon>
    </lineage>
</organism>
<geneLocation type="plasmid" evidence="1">
    <name>pAsa8</name>
</geneLocation>
<name>A0A1I9S207_AERSS</name>
<keyword evidence="1" id="KW-0614">Plasmid</keyword>